<keyword evidence="3" id="KW-1185">Reference proteome</keyword>
<dbReference type="EMBL" id="JARPOI010000016">
    <property type="protein sequence ID" value="KAJ9146233.1"/>
    <property type="molecule type" value="Genomic_DNA"/>
</dbReference>
<dbReference type="PANTHER" id="PTHR33871">
    <property type="entry name" value="OS05G0503100 PROTEIN-RELATED"/>
    <property type="match status" value="1"/>
</dbReference>
<sequence>MGCCISKCKPKNKHSIQDFNHAQDNKPKKHSIQVFNHFQVQDKLVISQAPKLTLKTPIIPPSNKISPSPPSPTTSSSSVSSFTCTSNSNTSVSSGSSLSSGSSSILTSKDRSFSNEFLWSCVKENPHIIRINSIKEYSQLLVPPNVYSQKLDSAVPAPKQPIPQRVHGSSTPQKRVRSNSTSPLNRQKSFRREPERINSSYYPPIRTLRSPSPSRRFNGESGRGILTGTPKESCSKRTVSSKVNAAANSVSSSLMRKENLRPVSPYINSSHHLRSCLKNKETCIHRISSKIDEVAVEEALANHDSDAPMEDIDNPLISLDCFIFL</sequence>
<reference evidence="2" key="1">
    <citation type="journal article" date="2023" name="Plant Biotechnol. J.">
        <title>Chromosome-level wild Hevea brasiliensis genome provides new tools for genomic-assisted breeding and valuable loci to elevate rubber yield.</title>
        <authorList>
            <person name="Cheng H."/>
            <person name="Song X."/>
            <person name="Hu Y."/>
            <person name="Wu T."/>
            <person name="Yang Q."/>
            <person name="An Z."/>
            <person name="Feng S."/>
            <person name="Deng Z."/>
            <person name="Wu W."/>
            <person name="Zeng X."/>
            <person name="Tu M."/>
            <person name="Wang X."/>
            <person name="Huang H."/>
        </authorList>
    </citation>
    <scope>NUCLEOTIDE SEQUENCE</scope>
    <source>
        <strain evidence="2">MT/VB/25A 57/8</strain>
    </source>
</reference>
<comment type="caution">
    <text evidence="2">The sequence shown here is derived from an EMBL/GenBank/DDBJ whole genome shotgun (WGS) entry which is preliminary data.</text>
</comment>
<organism evidence="2 3">
    <name type="scientific">Hevea brasiliensis</name>
    <name type="common">Para rubber tree</name>
    <name type="synonym">Siphonia brasiliensis</name>
    <dbReference type="NCBI Taxonomy" id="3981"/>
    <lineage>
        <taxon>Eukaryota</taxon>
        <taxon>Viridiplantae</taxon>
        <taxon>Streptophyta</taxon>
        <taxon>Embryophyta</taxon>
        <taxon>Tracheophyta</taxon>
        <taxon>Spermatophyta</taxon>
        <taxon>Magnoliopsida</taxon>
        <taxon>eudicotyledons</taxon>
        <taxon>Gunneridae</taxon>
        <taxon>Pentapetalae</taxon>
        <taxon>rosids</taxon>
        <taxon>fabids</taxon>
        <taxon>Malpighiales</taxon>
        <taxon>Euphorbiaceae</taxon>
        <taxon>Crotonoideae</taxon>
        <taxon>Micrandreae</taxon>
        <taxon>Hevea</taxon>
    </lineage>
</organism>
<feature type="compositionally biased region" description="Polar residues" evidence="1">
    <location>
        <begin position="167"/>
        <end position="187"/>
    </location>
</feature>
<evidence type="ECO:0000313" key="3">
    <source>
        <dbReference type="Proteomes" id="UP001174677"/>
    </source>
</evidence>
<feature type="region of interest" description="Disordered" evidence="1">
    <location>
        <begin position="57"/>
        <end position="80"/>
    </location>
</feature>
<accession>A0ABQ9KP99</accession>
<name>A0ABQ9KP99_HEVBR</name>
<evidence type="ECO:0000313" key="2">
    <source>
        <dbReference type="EMBL" id="KAJ9146233.1"/>
    </source>
</evidence>
<protein>
    <submittedName>
        <fullName evidence="2">Uncharacterized protein</fullName>
    </submittedName>
</protein>
<gene>
    <name evidence="2" type="ORF">P3X46_028523</name>
</gene>
<proteinExistence type="predicted"/>
<dbReference type="Proteomes" id="UP001174677">
    <property type="component" value="Chromosome 16"/>
</dbReference>
<dbReference type="PANTHER" id="PTHR33871:SF18">
    <property type="entry name" value="F24J8.12 PROTEIN"/>
    <property type="match status" value="1"/>
</dbReference>
<feature type="region of interest" description="Disordered" evidence="1">
    <location>
        <begin position="155"/>
        <end position="234"/>
    </location>
</feature>
<evidence type="ECO:0000256" key="1">
    <source>
        <dbReference type="SAM" id="MobiDB-lite"/>
    </source>
</evidence>